<dbReference type="CDD" id="cd04189">
    <property type="entry name" value="G1P_TT_long"/>
    <property type="match status" value="1"/>
</dbReference>
<dbReference type="PANTHER" id="PTHR42883">
    <property type="entry name" value="GLUCOSE-1-PHOSPHATE THYMIDYLTRANSFERASE"/>
    <property type="match status" value="1"/>
</dbReference>
<feature type="domain" description="Nucleotidyl transferase" evidence="1">
    <location>
        <begin position="2"/>
        <end position="235"/>
    </location>
</feature>
<name>A0ABP5ZUW3_9ACTN</name>
<dbReference type="PANTHER" id="PTHR42883:SF2">
    <property type="entry name" value="THYMIDYLYLTRANSFERASE"/>
    <property type="match status" value="1"/>
</dbReference>
<dbReference type="EMBL" id="BAAATA010000031">
    <property type="protein sequence ID" value="GAA2502492.1"/>
    <property type="molecule type" value="Genomic_DNA"/>
</dbReference>
<dbReference type="SUPFAM" id="SSF51161">
    <property type="entry name" value="Trimeric LpxA-like enzymes"/>
    <property type="match status" value="1"/>
</dbReference>
<evidence type="ECO:0000259" key="2">
    <source>
        <dbReference type="Pfam" id="PF25087"/>
    </source>
</evidence>
<accession>A0ABP5ZUW3</accession>
<dbReference type="Gene3D" id="3.90.550.10">
    <property type="entry name" value="Spore Coat Polysaccharide Biosynthesis Protein SpsA, Chain A"/>
    <property type="match status" value="1"/>
</dbReference>
<dbReference type="Pfam" id="PF25087">
    <property type="entry name" value="GMPPB_C"/>
    <property type="match status" value="1"/>
</dbReference>
<dbReference type="NCBIfam" id="TIGR01208">
    <property type="entry name" value="rmlA_long"/>
    <property type="match status" value="1"/>
</dbReference>
<evidence type="ECO:0000313" key="3">
    <source>
        <dbReference type="EMBL" id="GAA2502492.1"/>
    </source>
</evidence>
<gene>
    <name evidence="3" type="ORF">GCM10010406_43790</name>
</gene>
<dbReference type="InterPro" id="IPR005835">
    <property type="entry name" value="NTP_transferase_dom"/>
</dbReference>
<dbReference type="InterPro" id="IPR029044">
    <property type="entry name" value="Nucleotide-diphossugar_trans"/>
</dbReference>
<dbReference type="InterPro" id="IPR011004">
    <property type="entry name" value="Trimer_LpxA-like_sf"/>
</dbReference>
<keyword evidence="4" id="KW-1185">Reference proteome</keyword>
<feature type="domain" description="Mannose-1-phosphate guanyltransferase C-terminal" evidence="2">
    <location>
        <begin position="278"/>
        <end position="336"/>
    </location>
</feature>
<evidence type="ECO:0000313" key="4">
    <source>
        <dbReference type="Proteomes" id="UP001501358"/>
    </source>
</evidence>
<dbReference type="RefSeq" id="WP_344384951.1">
    <property type="nucleotide sequence ID" value="NZ_BAAATA010000031.1"/>
</dbReference>
<dbReference type="Pfam" id="PF00483">
    <property type="entry name" value="NTP_transferase"/>
    <property type="match status" value="1"/>
</dbReference>
<proteinExistence type="predicted"/>
<sequence>MKALVLSGGSGTRLRPFSHSMPKQLIPIVNKPVLEHVLGNIRDLGVTEVGIVVGTRASEIIEVVGDGSRLGVRVTYIHQEQPLGLAHCVSLARTFLGDDDFVMYLGDNMLPEGIVRAADEFRTQRPAAAVVVHEVADPRAFGVVELEPDGTVARLVEKPSDPRTNLALIGVYFFTPAIHEAVASIKPSARGELEITDAIQWLVENGAKVKADEYHGYWKDAGQAADVLDCNERLLADLRRENLGSVDSASEIGDRVHIGAGARIVRSRIDGPAVIGAGTVVEDCHIGPNTSIGSGCTLRATRVRDSIVMDGAEISHGPGLRYSLIGRNAVIGTGVAGAACHSLVVGDHTRIRVAA</sequence>
<comment type="caution">
    <text evidence="3">The sequence shown here is derived from an EMBL/GenBank/DDBJ whole genome shotgun (WGS) entry which is preliminary data.</text>
</comment>
<dbReference type="SUPFAM" id="SSF53448">
    <property type="entry name" value="Nucleotide-diphospho-sugar transferases"/>
    <property type="match status" value="1"/>
</dbReference>
<dbReference type="InterPro" id="IPR005908">
    <property type="entry name" value="G1P_thy_trans_l"/>
</dbReference>
<evidence type="ECO:0000259" key="1">
    <source>
        <dbReference type="Pfam" id="PF00483"/>
    </source>
</evidence>
<dbReference type="Proteomes" id="UP001501358">
    <property type="component" value="Unassembled WGS sequence"/>
</dbReference>
<protein>
    <submittedName>
        <fullName evidence="3">Glucose-1-phosphate thymidylyltransferase</fullName>
    </submittedName>
</protein>
<dbReference type="InterPro" id="IPR056729">
    <property type="entry name" value="GMPPB_C"/>
</dbReference>
<organism evidence="3 4">
    <name type="scientific">Streptomyces thermolineatus</name>
    <dbReference type="NCBI Taxonomy" id="44033"/>
    <lineage>
        <taxon>Bacteria</taxon>
        <taxon>Bacillati</taxon>
        <taxon>Actinomycetota</taxon>
        <taxon>Actinomycetes</taxon>
        <taxon>Kitasatosporales</taxon>
        <taxon>Streptomycetaceae</taxon>
        <taxon>Streptomyces</taxon>
    </lineage>
</organism>
<dbReference type="Gene3D" id="2.160.10.10">
    <property type="entry name" value="Hexapeptide repeat proteins"/>
    <property type="match status" value="2"/>
</dbReference>
<reference evidence="4" key="1">
    <citation type="journal article" date="2019" name="Int. J. Syst. Evol. Microbiol.">
        <title>The Global Catalogue of Microorganisms (GCM) 10K type strain sequencing project: providing services to taxonomists for standard genome sequencing and annotation.</title>
        <authorList>
            <consortium name="The Broad Institute Genomics Platform"/>
            <consortium name="The Broad Institute Genome Sequencing Center for Infectious Disease"/>
            <person name="Wu L."/>
            <person name="Ma J."/>
        </authorList>
    </citation>
    <scope>NUCLEOTIDE SEQUENCE [LARGE SCALE GENOMIC DNA]</scope>
    <source>
        <strain evidence="4">JCM 6307</strain>
    </source>
</reference>